<dbReference type="EMBL" id="CP003924">
    <property type="protein sequence ID" value="AGS34789.1"/>
    <property type="molecule type" value="Genomic_DNA"/>
</dbReference>
<dbReference type="AlphaFoldDB" id="S5SUC3"/>
<name>S5SUC3_9CORY</name>
<dbReference type="PATRIC" id="fig|1224163.3.peg.1322"/>
<proteinExistence type="predicted"/>
<dbReference type="Proteomes" id="UP000015388">
    <property type="component" value="Chromosome"/>
</dbReference>
<evidence type="ECO:0000313" key="2">
    <source>
        <dbReference type="Proteomes" id="UP000015388"/>
    </source>
</evidence>
<gene>
    <name evidence="1" type="ORF">B841_06580</name>
</gene>
<evidence type="ECO:0000313" key="1">
    <source>
        <dbReference type="EMBL" id="AGS34789.1"/>
    </source>
</evidence>
<keyword evidence="2" id="KW-1185">Reference proteome</keyword>
<dbReference type="STRING" id="1224163.B841_06580"/>
<reference evidence="1 2" key="1">
    <citation type="submission" date="2012-11" db="EMBL/GenBank/DDBJ databases">
        <title>The complete genome sequence of Corynebacterium maris Coryn-1 (=DSM 45190).</title>
        <authorList>
            <person name="Schaffert L."/>
            <person name="Albersmeier A."/>
            <person name="Kalinowski J."/>
            <person name="Ruckert C."/>
        </authorList>
    </citation>
    <scope>NUCLEOTIDE SEQUENCE [LARGE SCALE GENOMIC DNA]</scope>
    <source>
        <strain evidence="2">Coryn-1</strain>
    </source>
</reference>
<dbReference type="RefSeq" id="WP_020934722.1">
    <property type="nucleotide sequence ID" value="NC_021915.1"/>
</dbReference>
<sequence>MTLVDALLTGPRGRDFLMEVVLASEAEDGPLHRATWRLGDYLERNLRKFGIARRHSAHARATTAAPTLERVPLVKLTPGLVYDALERTVSSATYWQPPMAREVFLSASPLRPGLRRIARHVADCAVASGWSDMFRPGRHTSVSWMRPNLIAPTPSVVQALESWREEAQTESLWWSTPPRSIIATSRELVDGTPGALRFVEDGFGWVYAATVSTDATVFTIDGPAAWAELCRRFPLDVTASKGKDWRLATGYPHDWVTPDFVQVAQHYDALHLSVRGYFAAAGRIIPVDEGCAGMLAGWDPGQAFWFSGAVELAETPVVWRNHGDSVVGGYDWRRQSGIESDAHAHGNR</sequence>
<dbReference type="eggNOG" id="ENOG5031JT7">
    <property type="taxonomic scope" value="Bacteria"/>
</dbReference>
<organism evidence="1 2">
    <name type="scientific">Corynebacterium maris DSM 45190</name>
    <dbReference type="NCBI Taxonomy" id="1224163"/>
    <lineage>
        <taxon>Bacteria</taxon>
        <taxon>Bacillati</taxon>
        <taxon>Actinomycetota</taxon>
        <taxon>Actinomycetes</taxon>
        <taxon>Mycobacteriales</taxon>
        <taxon>Corynebacteriaceae</taxon>
        <taxon>Corynebacterium</taxon>
    </lineage>
</organism>
<accession>S5SUC3</accession>
<dbReference type="HOGENOM" id="CLU_778051_0_0_11"/>
<protein>
    <submittedName>
        <fullName evidence="1">Uncharacterized protein</fullName>
    </submittedName>
</protein>
<dbReference type="KEGG" id="cmd:B841_06580"/>
<dbReference type="OrthoDB" id="4700192at2"/>